<gene>
    <name evidence="1" type="ORF">M378DRAFT_394839</name>
</gene>
<dbReference type="InParanoid" id="A0A0C2W863"/>
<keyword evidence="2" id="KW-1185">Reference proteome</keyword>
<dbReference type="EMBL" id="KN818373">
    <property type="protein sequence ID" value="KIL57362.1"/>
    <property type="molecule type" value="Genomic_DNA"/>
</dbReference>
<proteinExistence type="predicted"/>
<evidence type="ECO:0000313" key="2">
    <source>
        <dbReference type="Proteomes" id="UP000054549"/>
    </source>
</evidence>
<dbReference type="Proteomes" id="UP000054549">
    <property type="component" value="Unassembled WGS sequence"/>
</dbReference>
<name>A0A0C2W863_AMAMK</name>
<dbReference type="HOGENOM" id="CLU_2653980_0_0_1"/>
<accession>A0A0C2W863</accession>
<sequence>MSLRCSADTIVPFDPHMNIRLLDNRTNRDPVLSPTLAVTFVRKRRYRTPRAKSSHSAPVVVDASPCWWPWKAKRAR</sequence>
<protein>
    <submittedName>
        <fullName evidence="1">Uncharacterized protein</fullName>
    </submittedName>
</protein>
<organism evidence="1 2">
    <name type="scientific">Amanita muscaria (strain Koide BX008)</name>
    <dbReference type="NCBI Taxonomy" id="946122"/>
    <lineage>
        <taxon>Eukaryota</taxon>
        <taxon>Fungi</taxon>
        <taxon>Dikarya</taxon>
        <taxon>Basidiomycota</taxon>
        <taxon>Agaricomycotina</taxon>
        <taxon>Agaricomycetes</taxon>
        <taxon>Agaricomycetidae</taxon>
        <taxon>Agaricales</taxon>
        <taxon>Pluteineae</taxon>
        <taxon>Amanitaceae</taxon>
        <taxon>Amanita</taxon>
    </lineage>
</organism>
<dbReference type="AlphaFoldDB" id="A0A0C2W863"/>
<evidence type="ECO:0000313" key="1">
    <source>
        <dbReference type="EMBL" id="KIL57362.1"/>
    </source>
</evidence>
<reference evidence="1 2" key="1">
    <citation type="submission" date="2014-04" db="EMBL/GenBank/DDBJ databases">
        <title>Evolutionary Origins and Diversification of the Mycorrhizal Mutualists.</title>
        <authorList>
            <consortium name="DOE Joint Genome Institute"/>
            <consortium name="Mycorrhizal Genomics Consortium"/>
            <person name="Kohler A."/>
            <person name="Kuo A."/>
            <person name="Nagy L.G."/>
            <person name="Floudas D."/>
            <person name="Copeland A."/>
            <person name="Barry K.W."/>
            <person name="Cichocki N."/>
            <person name="Veneault-Fourrey C."/>
            <person name="LaButti K."/>
            <person name="Lindquist E.A."/>
            <person name="Lipzen A."/>
            <person name="Lundell T."/>
            <person name="Morin E."/>
            <person name="Murat C."/>
            <person name="Riley R."/>
            <person name="Ohm R."/>
            <person name="Sun H."/>
            <person name="Tunlid A."/>
            <person name="Henrissat B."/>
            <person name="Grigoriev I.V."/>
            <person name="Hibbett D.S."/>
            <person name="Martin F."/>
        </authorList>
    </citation>
    <scope>NUCLEOTIDE SEQUENCE [LARGE SCALE GENOMIC DNA]</scope>
    <source>
        <strain evidence="1 2">Koide BX008</strain>
    </source>
</reference>